<dbReference type="InterPro" id="IPR005565">
    <property type="entry name" value="Hemolysn_activator_HlyB_C"/>
</dbReference>
<dbReference type="Pfam" id="PF08479">
    <property type="entry name" value="POTRA_2"/>
    <property type="match status" value="1"/>
</dbReference>
<keyword evidence="3" id="KW-0813">Transport</keyword>
<dbReference type="InterPro" id="IPR013686">
    <property type="entry name" value="Polypept-transport_assoc_ShlB"/>
</dbReference>
<dbReference type="InterPro" id="IPR051544">
    <property type="entry name" value="TPS_OM_transporter"/>
</dbReference>
<sequence>MRLLWKPIVFCSVIAIFGCFLEKDSILAQPISPSDLVPPSPTRPEVPPQFLPPIDQLLKPNSPQIQPNLEIPDANNTFVVQQFQVIGSTVFSADELTAAVKPFTNRPISFSELLQARAAIADLYIRNGYITSGAFIPPQETNNGNITIQVVEGKLEEIQISGTNRVNPNYIRSRLEVATGAPLNRDRLLNALQLLQLDPLFSFVSSELKTGSQLGTSILEVKVEEANSFNVRASLDNYASPSVGQLSRQVEISDRNLLGLGDRIIATYGNTDGRNQYNLGYTLPVNAYNGTLSFIFSNTNSNVVESEFKILDIYSNSTNYELTFRQPLIQTPAQEFALGLTASHSDSFTTLLKLPIPISAGSDDFGKTKLSALRFFQDYTQRSSEDVIALRSQISLGLGGFLNSTVNLKSPDSSFVAWRGQLQYIRALATDTLLIVSGGLQFADRPLPAAEKFSLGGSQNGRGYRQDVLVGDSGMNVSLEARFPIARVPELQGLLQLVPFIDVGSVWNNDGSASTGNNWILGTGLGLRWQMGDRLTAKLDYGLPLISIRNNRQDNSIYFSLSYRLF</sequence>
<gene>
    <name evidence="10" type="ORF">H6G05_11305</name>
</gene>
<reference evidence="10 11" key="1">
    <citation type="journal article" date="2020" name="ISME J.">
        <title>Comparative genomics reveals insights into cyanobacterial evolution and habitat adaptation.</title>
        <authorList>
            <person name="Chen M.Y."/>
            <person name="Teng W.K."/>
            <person name="Zhao L."/>
            <person name="Hu C.X."/>
            <person name="Zhou Y.K."/>
            <person name="Han B.P."/>
            <person name="Song L.R."/>
            <person name="Shu W.S."/>
        </authorList>
    </citation>
    <scope>NUCLEOTIDE SEQUENCE [LARGE SCALE GENOMIC DNA]</scope>
    <source>
        <strain evidence="10 11">FACHB-1050</strain>
    </source>
</reference>
<dbReference type="InterPro" id="IPR034746">
    <property type="entry name" value="POTRA"/>
</dbReference>
<evidence type="ECO:0000313" key="11">
    <source>
        <dbReference type="Proteomes" id="UP000618445"/>
    </source>
</evidence>
<evidence type="ECO:0000256" key="5">
    <source>
        <dbReference type="ARBA" id="ARBA00022692"/>
    </source>
</evidence>
<dbReference type="Pfam" id="PF03865">
    <property type="entry name" value="ShlB"/>
    <property type="match status" value="1"/>
</dbReference>
<dbReference type="Proteomes" id="UP000618445">
    <property type="component" value="Unassembled WGS sequence"/>
</dbReference>
<dbReference type="PANTHER" id="PTHR34597">
    <property type="entry name" value="SLR1661 PROTEIN"/>
    <property type="match status" value="1"/>
</dbReference>
<dbReference type="PROSITE" id="PS51257">
    <property type="entry name" value="PROKAR_LIPOPROTEIN"/>
    <property type="match status" value="1"/>
</dbReference>
<keyword evidence="5" id="KW-0812">Transmembrane</keyword>
<evidence type="ECO:0000256" key="3">
    <source>
        <dbReference type="ARBA" id="ARBA00022448"/>
    </source>
</evidence>
<name>A0ABR8CAV0_9CYAN</name>
<keyword evidence="6" id="KW-0653">Protein transport</keyword>
<evidence type="ECO:0000256" key="6">
    <source>
        <dbReference type="ARBA" id="ARBA00022927"/>
    </source>
</evidence>
<evidence type="ECO:0000256" key="7">
    <source>
        <dbReference type="ARBA" id="ARBA00023136"/>
    </source>
</evidence>
<evidence type="ECO:0000256" key="4">
    <source>
        <dbReference type="ARBA" id="ARBA00022452"/>
    </source>
</evidence>
<keyword evidence="4" id="KW-1134">Transmembrane beta strand</keyword>
<comment type="similarity">
    <text evidence="2">Belongs to the TPS (TC 1.B.20) family.</text>
</comment>
<protein>
    <submittedName>
        <fullName evidence="10">ShlB/FhaC/HecB family hemolysin secretion/activation protein</fullName>
    </submittedName>
</protein>
<comment type="caution">
    <text evidence="10">The sequence shown here is derived from an EMBL/GenBank/DDBJ whole genome shotgun (WGS) entry which is preliminary data.</text>
</comment>
<proteinExistence type="inferred from homology"/>
<organism evidence="10 11">
    <name type="scientific">Phormidium tenue FACHB-1050</name>
    <dbReference type="NCBI Taxonomy" id="2692857"/>
    <lineage>
        <taxon>Bacteria</taxon>
        <taxon>Bacillati</taxon>
        <taxon>Cyanobacteriota</taxon>
        <taxon>Cyanophyceae</taxon>
        <taxon>Oscillatoriophycideae</taxon>
        <taxon>Oscillatoriales</taxon>
        <taxon>Oscillatoriaceae</taxon>
        <taxon>Phormidium</taxon>
    </lineage>
</organism>
<keyword evidence="7" id="KW-0472">Membrane</keyword>
<evidence type="ECO:0000256" key="8">
    <source>
        <dbReference type="ARBA" id="ARBA00023237"/>
    </source>
</evidence>
<dbReference type="EMBL" id="JACJQY010000015">
    <property type="protein sequence ID" value="MBD2317428.1"/>
    <property type="molecule type" value="Genomic_DNA"/>
</dbReference>
<keyword evidence="8" id="KW-0998">Cell outer membrane</keyword>
<dbReference type="Gene3D" id="3.10.20.310">
    <property type="entry name" value="membrane protein fhac"/>
    <property type="match status" value="1"/>
</dbReference>
<evidence type="ECO:0000313" key="10">
    <source>
        <dbReference type="EMBL" id="MBD2317428.1"/>
    </source>
</evidence>
<evidence type="ECO:0000256" key="2">
    <source>
        <dbReference type="ARBA" id="ARBA00009055"/>
    </source>
</evidence>
<dbReference type="RefSeq" id="WP_190578271.1">
    <property type="nucleotide sequence ID" value="NZ_CAWPQU010000007.1"/>
</dbReference>
<keyword evidence="11" id="KW-1185">Reference proteome</keyword>
<feature type="domain" description="POTRA" evidence="9">
    <location>
        <begin position="78"/>
        <end position="153"/>
    </location>
</feature>
<comment type="subcellular location">
    <subcellularLocation>
        <location evidence="1">Cell outer membrane</location>
    </subcellularLocation>
</comment>
<dbReference type="PANTHER" id="PTHR34597:SF3">
    <property type="entry name" value="OUTER MEMBRANE TRANSPORTER CDIB"/>
    <property type="match status" value="1"/>
</dbReference>
<evidence type="ECO:0000259" key="9">
    <source>
        <dbReference type="PROSITE" id="PS51779"/>
    </source>
</evidence>
<dbReference type="PROSITE" id="PS51779">
    <property type="entry name" value="POTRA"/>
    <property type="match status" value="1"/>
</dbReference>
<evidence type="ECO:0000256" key="1">
    <source>
        <dbReference type="ARBA" id="ARBA00004442"/>
    </source>
</evidence>
<accession>A0ABR8CAV0</accession>
<dbReference type="Gene3D" id="2.40.160.50">
    <property type="entry name" value="membrane protein fhac: a member of the omp85/tpsb transporter family"/>
    <property type="match status" value="1"/>
</dbReference>